<dbReference type="SUPFAM" id="SSF56281">
    <property type="entry name" value="Metallo-hydrolase/oxidoreductase"/>
    <property type="match status" value="1"/>
</dbReference>
<evidence type="ECO:0000256" key="5">
    <source>
        <dbReference type="SAM" id="SignalP"/>
    </source>
</evidence>
<sequence length="280" mass="29879">MKKLLAAATAFLALSGMQAPPAANPAPLSMTRLDCGTFLIKDFGAFFSDTFAYKPGQAKTITSSCYLIRHGARYMLWDTGVPAAMAEKPAENAAQRISLGRTVLDQLKQLGVRPDQIEIIGISHHHFDHTGQAAAFPSAKLVIGKGDFDFLKNAAAPAGGAASPIQHWLSGGGKVVEATGDVDIFHNGRVIMLDTPGHTPGHNALLVKLASGNVLLTGDLYHFTEQVAIKGVPPFNHDRADTLASMDRFDRIAKNLNAKVIIQHEPTDIGKLPAFPKAAQ</sequence>
<dbReference type="EMBL" id="CADCVX010000307">
    <property type="protein sequence ID" value="CAA9510414.1"/>
    <property type="molecule type" value="Genomic_DNA"/>
</dbReference>
<keyword evidence="5" id="KW-0732">Signal</keyword>
<dbReference type="SMART" id="SM00849">
    <property type="entry name" value="Lactamase_B"/>
    <property type="match status" value="1"/>
</dbReference>
<dbReference type="InterPro" id="IPR051013">
    <property type="entry name" value="MBL_superfamily_lactonases"/>
</dbReference>
<evidence type="ECO:0000256" key="4">
    <source>
        <dbReference type="ARBA" id="ARBA00022833"/>
    </source>
</evidence>
<feature type="signal peptide" evidence="5">
    <location>
        <begin position="1"/>
        <end position="22"/>
    </location>
</feature>
<gene>
    <name evidence="7" type="ORF">AVDCRST_MAG91-1592</name>
</gene>
<evidence type="ECO:0000313" key="7">
    <source>
        <dbReference type="EMBL" id="CAA9510414.1"/>
    </source>
</evidence>
<proteinExistence type="inferred from homology"/>
<dbReference type="PANTHER" id="PTHR42978">
    <property type="entry name" value="QUORUM-QUENCHING LACTONASE YTNP-RELATED-RELATED"/>
    <property type="match status" value="1"/>
</dbReference>
<comment type="similarity">
    <text evidence="1">Belongs to the metallo-beta-lactamase superfamily.</text>
</comment>
<feature type="domain" description="Metallo-beta-lactamase" evidence="6">
    <location>
        <begin position="62"/>
        <end position="264"/>
    </location>
</feature>
<dbReference type="Gene3D" id="3.60.15.10">
    <property type="entry name" value="Ribonuclease Z/Hydroxyacylglutathione hydrolase-like"/>
    <property type="match status" value="1"/>
</dbReference>
<dbReference type="GO" id="GO:0046872">
    <property type="term" value="F:metal ion binding"/>
    <property type="evidence" value="ECO:0007669"/>
    <property type="project" value="UniProtKB-KW"/>
</dbReference>
<dbReference type="InterPro" id="IPR036866">
    <property type="entry name" value="RibonucZ/Hydroxyglut_hydro"/>
</dbReference>
<evidence type="ECO:0000256" key="3">
    <source>
        <dbReference type="ARBA" id="ARBA00022801"/>
    </source>
</evidence>
<dbReference type="InterPro" id="IPR001279">
    <property type="entry name" value="Metallo-B-lactamas"/>
</dbReference>
<dbReference type="AlphaFoldDB" id="A0A6J4T0N1"/>
<keyword evidence="3 7" id="KW-0378">Hydrolase</keyword>
<feature type="chain" id="PRO_5026667988" evidence="5">
    <location>
        <begin position="23"/>
        <end position="280"/>
    </location>
</feature>
<evidence type="ECO:0000256" key="1">
    <source>
        <dbReference type="ARBA" id="ARBA00007749"/>
    </source>
</evidence>
<accession>A0A6J4T0N1</accession>
<dbReference type="Pfam" id="PF00753">
    <property type="entry name" value="Lactamase_B"/>
    <property type="match status" value="1"/>
</dbReference>
<dbReference type="GO" id="GO:0016787">
    <property type="term" value="F:hydrolase activity"/>
    <property type="evidence" value="ECO:0007669"/>
    <property type="project" value="UniProtKB-KW"/>
</dbReference>
<keyword evidence="2" id="KW-0479">Metal-binding</keyword>
<protein>
    <submittedName>
        <fullName evidence="7">MBL-fold metallo-hydrolase superfamily</fullName>
    </submittedName>
</protein>
<reference evidence="7" key="1">
    <citation type="submission" date="2020-02" db="EMBL/GenBank/DDBJ databases">
        <authorList>
            <person name="Meier V. D."/>
        </authorList>
    </citation>
    <scope>NUCLEOTIDE SEQUENCE</scope>
    <source>
        <strain evidence="7">AVDCRST_MAG91</strain>
    </source>
</reference>
<evidence type="ECO:0000259" key="6">
    <source>
        <dbReference type="SMART" id="SM00849"/>
    </source>
</evidence>
<organism evidence="7">
    <name type="scientific">uncultured Sphingomonadaceae bacterium</name>
    <dbReference type="NCBI Taxonomy" id="169976"/>
    <lineage>
        <taxon>Bacteria</taxon>
        <taxon>Pseudomonadati</taxon>
        <taxon>Pseudomonadota</taxon>
        <taxon>Alphaproteobacteria</taxon>
        <taxon>Sphingomonadales</taxon>
        <taxon>Sphingomonadaceae</taxon>
        <taxon>environmental samples</taxon>
    </lineage>
</organism>
<dbReference type="CDD" id="cd07729">
    <property type="entry name" value="AHL_lactonase_MBL-fold"/>
    <property type="match status" value="1"/>
</dbReference>
<name>A0A6J4T0N1_9SPHN</name>
<dbReference type="PANTHER" id="PTHR42978:SF3">
    <property type="entry name" value="BLR3078 PROTEIN"/>
    <property type="match status" value="1"/>
</dbReference>
<evidence type="ECO:0000256" key="2">
    <source>
        <dbReference type="ARBA" id="ARBA00022723"/>
    </source>
</evidence>
<keyword evidence="4" id="KW-0862">Zinc</keyword>